<dbReference type="KEGG" id="blag:BLTE_28440"/>
<evidence type="ECO:0000313" key="2">
    <source>
        <dbReference type="Proteomes" id="UP000266934"/>
    </source>
</evidence>
<gene>
    <name evidence="1" type="ORF">BLTE_28440</name>
</gene>
<accession>A0A348G3M6</accession>
<dbReference type="AlphaFoldDB" id="A0A348G3M6"/>
<proteinExistence type="predicted"/>
<reference evidence="1 2" key="1">
    <citation type="submission" date="2018-08" db="EMBL/GenBank/DDBJ databases">
        <title>Complete genome sequencing of Blastochloris tepida GI.</title>
        <authorList>
            <person name="Tsukatani Y."/>
            <person name="Mori H."/>
        </authorList>
    </citation>
    <scope>NUCLEOTIDE SEQUENCE [LARGE SCALE GENOMIC DNA]</scope>
    <source>
        <strain evidence="1 2">GI</strain>
    </source>
</reference>
<keyword evidence="2" id="KW-1185">Reference proteome</keyword>
<sequence length="65" mass="7339">MPHRALDPRLIGLSDLGATDEERLITQIDKTIELAAGLLEDMELSETSIALRYALLQLRFETSRQ</sequence>
<dbReference type="Proteomes" id="UP000266934">
    <property type="component" value="Chromosome"/>
</dbReference>
<dbReference type="EMBL" id="AP018907">
    <property type="protein sequence ID" value="BBF94159.1"/>
    <property type="molecule type" value="Genomic_DNA"/>
</dbReference>
<name>A0A348G3M6_9HYPH</name>
<protein>
    <submittedName>
        <fullName evidence="1">Uncharacterized protein</fullName>
    </submittedName>
</protein>
<evidence type="ECO:0000313" key="1">
    <source>
        <dbReference type="EMBL" id="BBF94159.1"/>
    </source>
</evidence>
<dbReference type="OrthoDB" id="9940242at2"/>
<dbReference type="RefSeq" id="WP_126401298.1">
    <property type="nucleotide sequence ID" value="NZ_AP018907.1"/>
</dbReference>
<organism evidence="1 2">
    <name type="scientific">Blastochloris tepida</name>
    <dbReference type="NCBI Taxonomy" id="2233851"/>
    <lineage>
        <taxon>Bacteria</taxon>
        <taxon>Pseudomonadati</taxon>
        <taxon>Pseudomonadota</taxon>
        <taxon>Alphaproteobacteria</taxon>
        <taxon>Hyphomicrobiales</taxon>
        <taxon>Blastochloridaceae</taxon>
        <taxon>Blastochloris</taxon>
    </lineage>
</organism>